<gene>
    <name evidence="12" type="ORF">LSH36_313g01036</name>
</gene>
<sequence>MAIGFSADELILDAYYSGYTIPIGEFTQFYNPIHGNCYTFNSGWIKNVTLMKSSRAGRRYGLHVILNLNQNEYLPELGDTAGIRIVVHQKNRMAFPEDEGVTISPGHSTLIGLRKACKKTCYQKNVIKTCACRDPYLPIPDKSLTSKTIPVCRSRNTIQVVVVVVVVVAVDTLLSEDTSYTLELSIGQWPSNVQRNTVLNKLAAKIGKSFNISDTTAYKSNLAKVEMYFEEFNFELIKERAAYTAGNYISNLGGDLGLWVGFSFLTIAEFVEFGLDLIVLRCTGYIRVYRINKKCTTIGV</sequence>
<evidence type="ECO:0000256" key="4">
    <source>
        <dbReference type="ARBA" id="ARBA00022692"/>
    </source>
</evidence>
<comment type="subcellular location">
    <subcellularLocation>
        <location evidence="1">Membrane</location>
        <topology evidence="1">Multi-pass membrane protein</topology>
    </subcellularLocation>
</comment>
<dbReference type="AlphaFoldDB" id="A0AAD9JGX3"/>
<evidence type="ECO:0000256" key="8">
    <source>
        <dbReference type="ARBA" id="ARBA00023136"/>
    </source>
</evidence>
<comment type="similarity">
    <text evidence="11">Belongs to the amiloride-sensitive sodium channel (TC 1.A.6) family.</text>
</comment>
<keyword evidence="3 11" id="KW-0894">Sodium channel</keyword>
<keyword evidence="13" id="KW-1185">Reference proteome</keyword>
<proteinExistence type="inferred from homology"/>
<evidence type="ECO:0000256" key="7">
    <source>
        <dbReference type="ARBA" id="ARBA00023065"/>
    </source>
</evidence>
<dbReference type="GO" id="GO:0005886">
    <property type="term" value="C:plasma membrane"/>
    <property type="evidence" value="ECO:0007669"/>
    <property type="project" value="TreeGrafter"/>
</dbReference>
<keyword evidence="6" id="KW-0915">Sodium</keyword>
<keyword evidence="7 11" id="KW-0406">Ion transport</keyword>
<comment type="caution">
    <text evidence="12">The sequence shown here is derived from an EMBL/GenBank/DDBJ whole genome shotgun (WGS) entry which is preliminary data.</text>
</comment>
<evidence type="ECO:0000256" key="6">
    <source>
        <dbReference type="ARBA" id="ARBA00023053"/>
    </source>
</evidence>
<evidence type="ECO:0000256" key="3">
    <source>
        <dbReference type="ARBA" id="ARBA00022461"/>
    </source>
</evidence>
<protein>
    <submittedName>
        <fullName evidence="12">Uncharacterized protein</fullName>
    </submittedName>
</protein>
<keyword evidence="9 11" id="KW-0739">Sodium transport</keyword>
<evidence type="ECO:0000256" key="10">
    <source>
        <dbReference type="ARBA" id="ARBA00023303"/>
    </source>
</evidence>
<keyword evidence="5" id="KW-1133">Transmembrane helix</keyword>
<keyword evidence="8" id="KW-0472">Membrane</keyword>
<dbReference type="Gene3D" id="2.60.470.10">
    <property type="entry name" value="Acid-sensing ion channels like domains"/>
    <property type="match status" value="1"/>
</dbReference>
<dbReference type="GO" id="GO:0015280">
    <property type="term" value="F:ligand-gated sodium channel activity"/>
    <property type="evidence" value="ECO:0007669"/>
    <property type="project" value="TreeGrafter"/>
</dbReference>
<dbReference type="InterPro" id="IPR001873">
    <property type="entry name" value="ENaC"/>
</dbReference>
<name>A0AAD9JGX3_9ANNE</name>
<evidence type="ECO:0000256" key="2">
    <source>
        <dbReference type="ARBA" id="ARBA00022448"/>
    </source>
</evidence>
<evidence type="ECO:0000256" key="5">
    <source>
        <dbReference type="ARBA" id="ARBA00022989"/>
    </source>
</evidence>
<evidence type="ECO:0000256" key="9">
    <source>
        <dbReference type="ARBA" id="ARBA00023201"/>
    </source>
</evidence>
<dbReference type="PANTHER" id="PTHR11690:SF248">
    <property type="entry name" value="PICKPOCKET 17, ISOFORM A"/>
    <property type="match status" value="1"/>
</dbReference>
<reference evidence="12" key="1">
    <citation type="journal article" date="2023" name="Mol. Biol. Evol.">
        <title>Third-Generation Sequencing Reveals the Adaptive Role of the Epigenome in Three Deep-Sea Polychaetes.</title>
        <authorList>
            <person name="Perez M."/>
            <person name="Aroh O."/>
            <person name="Sun Y."/>
            <person name="Lan Y."/>
            <person name="Juniper S.K."/>
            <person name="Young C.R."/>
            <person name="Angers B."/>
            <person name="Qian P.Y."/>
        </authorList>
    </citation>
    <scope>NUCLEOTIDE SEQUENCE</scope>
    <source>
        <strain evidence="12">P08H-3</strain>
    </source>
</reference>
<evidence type="ECO:0000256" key="11">
    <source>
        <dbReference type="RuleBase" id="RU000679"/>
    </source>
</evidence>
<keyword evidence="4 11" id="KW-0812">Transmembrane</keyword>
<dbReference type="PRINTS" id="PR01078">
    <property type="entry name" value="AMINACHANNEL"/>
</dbReference>
<dbReference type="PANTHER" id="PTHR11690">
    <property type="entry name" value="AMILORIDE-SENSITIVE SODIUM CHANNEL-RELATED"/>
    <property type="match status" value="1"/>
</dbReference>
<organism evidence="12 13">
    <name type="scientific">Paralvinella palmiformis</name>
    <dbReference type="NCBI Taxonomy" id="53620"/>
    <lineage>
        <taxon>Eukaryota</taxon>
        <taxon>Metazoa</taxon>
        <taxon>Spiralia</taxon>
        <taxon>Lophotrochozoa</taxon>
        <taxon>Annelida</taxon>
        <taxon>Polychaeta</taxon>
        <taxon>Sedentaria</taxon>
        <taxon>Canalipalpata</taxon>
        <taxon>Terebellida</taxon>
        <taxon>Terebelliformia</taxon>
        <taxon>Alvinellidae</taxon>
        <taxon>Paralvinella</taxon>
    </lineage>
</organism>
<keyword evidence="2 11" id="KW-0813">Transport</keyword>
<dbReference type="EMBL" id="JAODUP010000313">
    <property type="protein sequence ID" value="KAK2152958.1"/>
    <property type="molecule type" value="Genomic_DNA"/>
</dbReference>
<dbReference type="Pfam" id="PF00858">
    <property type="entry name" value="ASC"/>
    <property type="match status" value="1"/>
</dbReference>
<evidence type="ECO:0000256" key="1">
    <source>
        <dbReference type="ARBA" id="ARBA00004141"/>
    </source>
</evidence>
<keyword evidence="10 11" id="KW-0407">Ion channel</keyword>
<dbReference type="Proteomes" id="UP001208570">
    <property type="component" value="Unassembled WGS sequence"/>
</dbReference>
<accession>A0AAD9JGX3</accession>
<evidence type="ECO:0000313" key="12">
    <source>
        <dbReference type="EMBL" id="KAK2152958.1"/>
    </source>
</evidence>
<evidence type="ECO:0000313" key="13">
    <source>
        <dbReference type="Proteomes" id="UP001208570"/>
    </source>
</evidence>